<sequence>MTRAWREKYPPASYHEEKIDPFADVQWISRPFQKKNMPTEHFRAKPHRSLNAITVMDTPTGIWHIVDAKNRSVGGLAQRIACLLMGKHKVTMQRSTPGGDNVIVVNAIHVKFKGHTWDTKVYKFPRPAVASGPKIVTAKTIMFKKPSMILNMAVKGMLPKNKMRQVMYRKLFVYPGALHPHWGIPQVIVPKEKIQVSATTMDSLFTVQPALTDADGRPYIREGGDPSVRRRGFRQWRDDPAGAPSSSAGATEPTVAPESQPDSSAFRDEETARQDTTSTTLTNSTTLSDTRTAAHNFHLDVGSDTLQYKRARLQ</sequence>
<dbReference type="CDD" id="cd00392">
    <property type="entry name" value="Ribosomal_L13"/>
    <property type="match status" value="1"/>
</dbReference>
<dbReference type="HAMAP" id="MF_01366">
    <property type="entry name" value="Ribosomal_uL13"/>
    <property type="match status" value="1"/>
</dbReference>
<feature type="region of interest" description="Disordered" evidence="5">
    <location>
        <begin position="215"/>
        <end position="292"/>
    </location>
</feature>
<evidence type="ECO:0000256" key="1">
    <source>
        <dbReference type="ARBA" id="ARBA00006227"/>
    </source>
</evidence>
<dbReference type="Gene3D" id="3.90.1180.10">
    <property type="entry name" value="Ribosomal protein L13"/>
    <property type="match status" value="1"/>
</dbReference>
<comment type="similarity">
    <text evidence="1 4">Belongs to the universal ribosomal protein uL13 family.</text>
</comment>
<dbReference type="InterPro" id="IPR023563">
    <property type="entry name" value="Ribosomal_uL13_CS"/>
</dbReference>
<evidence type="ECO:0008006" key="7">
    <source>
        <dbReference type="Google" id="ProtNLM"/>
    </source>
</evidence>
<feature type="compositionally biased region" description="Basic and acidic residues" evidence="5">
    <location>
        <begin position="215"/>
        <end position="228"/>
    </location>
</feature>
<dbReference type="InterPro" id="IPR036899">
    <property type="entry name" value="Ribosomal_uL13_sf"/>
</dbReference>
<evidence type="ECO:0000256" key="3">
    <source>
        <dbReference type="ARBA" id="ARBA00023274"/>
    </source>
</evidence>
<evidence type="ECO:0000256" key="4">
    <source>
        <dbReference type="RuleBase" id="RU003877"/>
    </source>
</evidence>
<feature type="compositionally biased region" description="Low complexity" evidence="5">
    <location>
        <begin position="241"/>
        <end position="250"/>
    </location>
</feature>
<gene>
    <name evidence="6" type="ORF">Cvel_16213</name>
</gene>
<reference evidence="6" key="1">
    <citation type="submission" date="2014-11" db="EMBL/GenBank/DDBJ databases">
        <authorList>
            <person name="Otto D Thomas"/>
            <person name="Naeem Raeece"/>
        </authorList>
    </citation>
    <scope>NUCLEOTIDE SEQUENCE</scope>
</reference>
<name>A0A0G4FBM3_9ALVE</name>
<dbReference type="SUPFAM" id="SSF52161">
    <property type="entry name" value="Ribosomal protein L13"/>
    <property type="match status" value="1"/>
</dbReference>
<dbReference type="EMBL" id="CDMZ01000264">
    <property type="protein sequence ID" value="CEM10487.1"/>
    <property type="molecule type" value="Genomic_DNA"/>
</dbReference>
<dbReference type="InterPro" id="IPR005822">
    <property type="entry name" value="Ribosomal_uL13"/>
</dbReference>
<dbReference type="GO" id="GO:0017148">
    <property type="term" value="P:negative regulation of translation"/>
    <property type="evidence" value="ECO:0007669"/>
    <property type="project" value="TreeGrafter"/>
</dbReference>
<keyword evidence="2 4" id="KW-0689">Ribosomal protein</keyword>
<dbReference type="AlphaFoldDB" id="A0A0G4FBM3"/>
<organism evidence="6">
    <name type="scientific">Chromera velia CCMP2878</name>
    <dbReference type="NCBI Taxonomy" id="1169474"/>
    <lineage>
        <taxon>Eukaryota</taxon>
        <taxon>Sar</taxon>
        <taxon>Alveolata</taxon>
        <taxon>Colpodellida</taxon>
        <taxon>Chromeraceae</taxon>
        <taxon>Chromera</taxon>
    </lineage>
</organism>
<protein>
    <recommendedName>
        <fullName evidence="7">Ribosomal protein L13</fullName>
    </recommendedName>
</protein>
<dbReference type="GO" id="GO:0003729">
    <property type="term" value="F:mRNA binding"/>
    <property type="evidence" value="ECO:0007669"/>
    <property type="project" value="TreeGrafter"/>
</dbReference>
<proteinExistence type="inferred from homology"/>
<dbReference type="GO" id="GO:0003735">
    <property type="term" value="F:structural constituent of ribosome"/>
    <property type="evidence" value="ECO:0007669"/>
    <property type="project" value="InterPro"/>
</dbReference>
<dbReference type="NCBIfam" id="TIGR01066">
    <property type="entry name" value="rplM_bact"/>
    <property type="match status" value="1"/>
</dbReference>
<dbReference type="GO" id="GO:0006412">
    <property type="term" value="P:translation"/>
    <property type="evidence" value="ECO:0007669"/>
    <property type="project" value="InterPro"/>
</dbReference>
<evidence type="ECO:0000256" key="5">
    <source>
        <dbReference type="SAM" id="MobiDB-lite"/>
    </source>
</evidence>
<feature type="compositionally biased region" description="Low complexity" evidence="5">
    <location>
        <begin position="275"/>
        <end position="291"/>
    </location>
</feature>
<dbReference type="PhylomeDB" id="A0A0G4FBM3"/>
<dbReference type="PROSITE" id="PS00783">
    <property type="entry name" value="RIBOSOMAL_L13"/>
    <property type="match status" value="1"/>
</dbReference>
<dbReference type="VEuPathDB" id="CryptoDB:Cvel_16213"/>
<accession>A0A0G4FBM3</accession>
<evidence type="ECO:0000256" key="2">
    <source>
        <dbReference type="ARBA" id="ARBA00022980"/>
    </source>
</evidence>
<dbReference type="InterPro" id="IPR005823">
    <property type="entry name" value="Ribosomal_uL13_bac-type"/>
</dbReference>
<evidence type="ECO:0000313" key="6">
    <source>
        <dbReference type="EMBL" id="CEM10487.1"/>
    </source>
</evidence>
<dbReference type="PANTHER" id="PTHR11545:SF41">
    <property type="entry name" value="50S RIBOSOMAL PROTEIN L13, CHLOROPLASTIC"/>
    <property type="match status" value="1"/>
</dbReference>
<keyword evidence="3 4" id="KW-0687">Ribonucleoprotein</keyword>
<dbReference type="GO" id="GO:0005762">
    <property type="term" value="C:mitochondrial large ribosomal subunit"/>
    <property type="evidence" value="ECO:0007669"/>
    <property type="project" value="TreeGrafter"/>
</dbReference>
<dbReference type="Pfam" id="PF00572">
    <property type="entry name" value="Ribosomal_L13"/>
    <property type="match status" value="1"/>
</dbReference>
<dbReference type="PANTHER" id="PTHR11545">
    <property type="entry name" value="RIBOSOMAL PROTEIN L13"/>
    <property type="match status" value="1"/>
</dbReference>